<dbReference type="SUPFAM" id="SSF56349">
    <property type="entry name" value="DNA breaking-rejoining enzymes"/>
    <property type="match status" value="1"/>
</dbReference>
<dbReference type="Gene3D" id="1.10.443.10">
    <property type="entry name" value="Intergrase catalytic core"/>
    <property type="match status" value="1"/>
</dbReference>
<dbReference type="EMBL" id="JAUOEM010000006">
    <property type="protein sequence ID" value="MDO5989196.1"/>
    <property type="molecule type" value="Genomic_DNA"/>
</dbReference>
<keyword evidence="1" id="KW-0233">DNA recombination</keyword>
<sequence length="309" mass="35748">MFENYQIATKKEVFFSDFNNKQFQWKFFGVVDSIYRGEIEVDNPNQTKKQRKDPTGYNVKSINKYIKLLHRVLRLGKRDGYNMTLDLEDSNLMLENPPAEKEIYINESELEKIINTEVHEPELLNAKQYLILASLMGLRIEDMTTLCTLKPKLYSNNGKSFKGVKVYVNKTKTEVIIPLLKPVQDVLNKNMGKFPVFKESVNKHLKILCALLKIDSLEEHTKISFRDGKLETLKIPKYKLITTHDCRRSFVTNLGLKGINQNIVESITHPKKKNVSNMMAVYNNSSMVDKALTFLNSLDKIQSKVYSKV</sequence>
<dbReference type="InterPro" id="IPR013762">
    <property type="entry name" value="Integrase-like_cat_sf"/>
</dbReference>
<dbReference type="InterPro" id="IPR011010">
    <property type="entry name" value="DNA_brk_join_enz"/>
</dbReference>
<reference evidence="2" key="1">
    <citation type="submission" date="2023-07" db="EMBL/GenBank/DDBJ databases">
        <title>Two novel species in the genus Flavivirga.</title>
        <authorList>
            <person name="Kwon K."/>
        </authorList>
    </citation>
    <scope>NUCLEOTIDE SEQUENCE</scope>
    <source>
        <strain evidence="2">KACC 14157</strain>
    </source>
</reference>
<name>A0ABT8X5N2_9FLAO</name>
<evidence type="ECO:0008006" key="4">
    <source>
        <dbReference type="Google" id="ProtNLM"/>
    </source>
</evidence>
<accession>A0ABT8X5N2</accession>
<evidence type="ECO:0000256" key="1">
    <source>
        <dbReference type="ARBA" id="ARBA00023172"/>
    </source>
</evidence>
<dbReference type="Proteomes" id="UP001176891">
    <property type="component" value="Unassembled WGS sequence"/>
</dbReference>
<proteinExistence type="predicted"/>
<dbReference type="RefSeq" id="WP_303283846.1">
    <property type="nucleotide sequence ID" value="NZ_JAUOEM010000006.1"/>
</dbReference>
<comment type="caution">
    <text evidence="2">The sequence shown here is derived from an EMBL/GenBank/DDBJ whole genome shotgun (WGS) entry which is preliminary data.</text>
</comment>
<evidence type="ECO:0000313" key="2">
    <source>
        <dbReference type="EMBL" id="MDO5989196.1"/>
    </source>
</evidence>
<keyword evidence="3" id="KW-1185">Reference proteome</keyword>
<organism evidence="2 3">
    <name type="scientific">Flavivirga amylovorans</name>
    <dbReference type="NCBI Taxonomy" id="870486"/>
    <lineage>
        <taxon>Bacteria</taxon>
        <taxon>Pseudomonadati</taxon>
        <taxon>Bacteroidota</taxon>
        <taxon>Flavobacteriia</taxon>
        <taxon>Flavobacteriales</taxon>
        <taxon>Flavobacteriaceae</taxon>
        <taxon>Flavivirga</taxon>
    </lineage>
</organism>
<gene>
    <name evidence="2" type="ORF">Q4Q39_17465</name>
</gene>
<evidence type="ECO:0000313" key="3">
    <source>
        <dbReference type="Proteomes" id="UP001176891"/>
    </source>
</evidence>
<protein>
    <recommendedName>
        <fullName evidence="4">Tyr recombinase domain-containing protein</fullName>
    </recommendedName>
</protein>